<proteinExistence type="predicted"/>
<feature type="chain" id="PRO_5026303441" evidence="1">
    <location>
        <begin position="22"/>
        <end position="453"/>
    </location>
</feature>
<protein>
    <submittedName>
        <fullName evidence="4">DUF1254 domain-containing protein</fullName>
    </submittedName>
</protein>
<dbReference type="KEGG" id="pnt:G5B91_00335"/>
<dbReference type="RefSeq" id="WP_024763682.1">
    <property type="nucleotide sequence ID" value="NZ_CP049140.1"/>
</dbReference>
<dbReference type="Proteomes" id="UP000501063">
    <property type="component" value="Chromosome"/>
</dbReference>
<organism evidence="4 5">
    <name type="scientific">Pseudomonas nitroreducens</name>
    <dbReference type="NCBI Taxonomy" id="46680"/>
    <lineage>
        <taxon>Bacteria</taxon>
        <taxon>Pseudomonadati</taxon>
        <taxon>Pseudomonadota</taxon>
        <taxon>Gammaproteobacteria</taxon>
        <taxon>Pseudomonadales</taxon>
        <taxon>Pseudomonadaceae</taxon>
        <taxon>Pseudomonas</taxon>
    </lineage>
</organism>
<keyword evidence="1" id="KW-0732">Signal</keyword>
<dbReference type="InterPro" id="IPR037050">
    <property type="entry name" value="DUF1254_sf"/>
</dbReference>
<dbReference type="InterPro" id="IPR010621">
    <property type="entry name" value="DUF1214"/>
</dbReference>
<dbReference type="Gene3D" id="2.60.120.600">
    <property type="entry name" value="Domain of unknown function DUF1214, C-terminal domain"/>
    <property type="match status" value="1"/>
</dbReference>
<dbReference type="Pfam" id="PF06742">
    <property type="entry name" value="DUF1214"/>
    <property type="match status" value="1"/>
</dbReference>
<reference evidence="4 5" key="1">
    <citation type="submission" date="2020-02" db="EMBL/GenBank/DDBJ databases">
        <title>Integrative conjugative elements (ICEs) and plasmids drive adaptation of Pseudomonas nitroreducens strain HBP1 to wastewater environment.</title>
        <authorList>
            <person name="Sentchilo V."/>
            <person name="Carraro N."/>
            <person name="Bertelli C."/>
            <person name="van der Meer J.R."/>
        </authorList>
    </citation>
    <scope>NUCLEOTIDE SEQUENCE [LARGE SCALE GENOMIC DNA]</scope>
    <source>
        <strain evidence="4 5">HBP1</strain>
    </source>
</reference>
<dbReference type="EMBL" id="CP049140">
    <property type="protein sequence ID" value="QIE84798.1"/>
    <property type="molecule type" value="Genomic_DNA"/>
</dbReference>
<dbReference type="Pfam" id="PF06863">
    <property type="entry name" value="DUF1254"/>
    <property type="match status" value="1"/>
</dbReference>
<dbReference type="PANTHER" id="PTHR36509:SF2">
    <property type="entry name" value="BLL3101 PROTEIN"/>
    <property type="match status" value="1"/>
</dbReference>
<dbReference type="Gene3D" id="2.60.40.1610">
    <property type="entry name" value="Domain of unknown function DUF1254"/>
    <property type="match status" value="1"/>
</dbReference>
<evidence type="ECO:0000313" key="5">
    <source>
        <dbReference type="Proteomes" id="UP000501063"/>
    </source>
</evidence>
<name>A0A6G6INW5_PSENT</name>
<evidence type="ECO:0000256" key="1">
    <source>
        <dbReference type="SAM" id="SignalP"/>
    </source>
</evidence>
<evidence type="ECO:0000313" key="4">
    <source>
        <dbReference type="EMBL" id="QIE84798.1"/>
    </source>
</evidence>
<feature type="signal peptide" evidence="1">
    <location>
        <begin position="1"/>
        <end position="21"/>
    </location>
</feature>
<dbReference type="AlphaFoldDB" id="A0A6G6INW5"/>
<dbReference type="InterPro" id="IPR010679">
    <property type="entry name" value="DUF1254"/>
</dbReference>
<feature type="domain" description="DUF1254" evidence="3">
    <location>
        <begin position="59"/>
        <end position="190"/>
    </location>
</feature>
<evidence type="ECO:0000259" key="3">
    <source>
        <dbReference type="Pfam" id="PF06863"/>
    </source>
</evidence>
<sequence>MRQWLPALAALLPLLAGHAWAAGPTLPEARELASQAYLFAFATAEHGKTLQAIAAKLPVNYLYNKTALLGPEDRTVVSPNNDTLYSYALLDLREHPVVLDVPAVPQRYYSFQLIDMRTNNLDYIGTRATGRAAGSFLIAGPDWDGQAPEDFKGQVIRSPSRIVFLLGRTAVDGEADLDAAKAVMDGYKLRSTKPTLLPHKMDVPEYLPTKEGPAENAFIDFNGLSAWHAWSPEEQARLKQFAPIGVGTGKPFDAKQLPADIAQAVEQGAEDGREKIRAATERFAAPVNGWQNSPINIGHYGNDDLTRAAVAWKYIYANDPAEAMYPLTRVDAAGQALDGSRAYTLHFAPGQLPPVDAFWSVTLYDGKTQMLAANPLNRYAINSASDLKKDADGGLTLTIQHARPASTDNWLPAPPGPFNLILRMYLPQAKALKGEYQPPAVQPIASNAITSKE</sequence>
<gene>
    <name evidence="4" type="ORF">G5B91_00335</name>
</gene>
<dbReference type="SUPFAM" id="SSF160935">
    <property type="entry name" value="VPA0735-like"/>
    <property type="match status" value="1"/>
</dbReference>
<accession>A0A6G6INW5</accession>
<dbReference type="PANTHER" id="PTHR36509">
    <property type="entry name" value="BLL3101 PROTEIN"/>
    <property type="match status" value="1"/>
</dbReference>
<dbReference type="InterPro" id="IPR037049">
    <property type="entry name" value="DUF1214_C_sf"/>
</dbReference>
<evidence type="ECO:0000259" key="2">
    <source>
        <dbReference type="Pfam" id="PF06742"/>
    </source>
</evidence>
<feature type="domain" description="DUF1214" evidence="2">
    <location>
        <begin position="322"/>
        <end position="428"/>
    </location>
</feature>